<protein>
    <submittedName>
        <fullName evidence="5">Uncharacterized protein</fullName>
    </submittedName>
</protein>
<feature type="transmembrane region" description="Helical" evidence="1">
    <location>
        <begin position="1516"/>
        <end position="1533"/>
    </location>
</feature>
<dbReference type="InterPro" id="IPR010620">
    <property type="entry name" value="SBBP_repeat"/>
</dbReference>
<keyword evidence="1" id="KW-0472">Membrane</keyword>
<dbReference type="OrthoDB" id="8873593at2"/>
<feature type="chain" id="PRO_5012240784" evidence="2">
    <location>
        <begin position="20"/>
        <end position="1539"/>
    </location>
</feature>
<accession>A0A235ET16</accession>
<keyword evidence="1" id="KW-0812">Transmembrane</keyword>
<keyword evidence="6" id="KW-1185">Reference proteome</keyword>
<keyword evidence="2" id="KW-0732">Signal</keyword>
<comment type="caution">
    <text evidence="5">The sequence shown here is derived from an EMBL/GenBank/DDBJ whole genome shotgun (WGS) entry which is preliminary data.</text>
</comment>
<dbReference type="Pfam" id="PF06739">
    <property type="entry name" value="SBBP"/>
    <property type="match status" value="1"/>
</dbReference>
<sequence>MRCSVLALALIVSAMPTWSQTKPVVQREFAGRENRFVAMPASDAARFRAVAGGRQIAFDSTGVVLQSRRAQAAASQAKSLGMKVANDGALRYTFEGTAGATPQGTQASPTVYHWLVGERAQWQTGLKSYGSVVYRSVWPGVDAVFAGDAGGFKYQFELTPGADPLRVIWRVDGADGVRLQPDGSLLWRVGDDLLVDAAPVVFQPDGGRRIPVAAKYRVEQVGERSWRIGFGLAAHDAAKPLVIDPAWTGYSGLVGGNADDQVFSVARDDDGNTFACGATQSMNLPTTGGTGVRGGDDAFLVKFSPKGVAEFVTYLGGSANDACHGLAVDAGGSIYLAGATHSTNFPTAGTDASNRLRRTKVQDDRDAFVMRLNSNGSTLSYSGFIGGAEDDQANAIAVDALGRAYVTGFSVCTTTAAAGCTTAAPAFPAIGGPSLSHGGDQVGSGGMDAFVARVAADGSGLEYAGFIGGNGGDEMGNALALLSDGRLAVAGATDSTAGLPNLTGSRTTFAVRSVDAVDAFVAFVAPNGASAQTMILTGSLPQNGEVGMDRALAIVAAADGGLLVGGETNAPNFPANDSNTRFIAGGAQNNPSGNMDGFVVRLHPSAPFATYLGGSGYDHVSALADDGSALYATGVTSVGTGFPVVAQSGIATVRPGQQDGFLSKIEYSSPSTLVYSGFLGTSGADAMHALAATMVDADAILSVGGVTTSGAAGLTNPTTGAAASVAAANGLVLRIDPFGPPHRMDVMAGSPQSTPIGQAFATPLQVQVFDVDSRTLPNVVVSFSAPGSGASAVLDSGGTVTTNSSGIATLNATANMLAGTYNITATVGAVQATLALTNAKGAQAALSVSASPAGLVYNGTSTLSVSGGTGTGAVTYAVTAGASNCAITGSTVTGTGVGSCTVTATKSSDDNYLQATATVDFTVNKAHQAPLTVSASPTTIALHGTSTLGAAGGSGSGAVSFAVTAGANICSVSGSVLTGTDVGSCTVTATRASDALYNEVSGQVVVVVTRALQPGWTASATPSATISVNGTTTVVTSGGAGTGAVSLAVTAGAVSCSLAGNVVTGVKPGTCTVTATNAGDAQYEPVSTTVDIQVDQAAQAPLVATASPSSIPYLGTSSLSVSGGSGTGAVSFAVTAGAGLCQVSGNVLTGIGVGSCTVTATKAADTNYGSATATVAVMVNRAVQPALVVVATPSSVALNGTATLSTSGGAGTGAVTYVVASGAGVCSVAGTTLTGTAVGVCEITATKAADPTYEAATSTASVSVGKALQTISFAPLSGKVLGNPDFTLSATASSGLPVSFRTDTPLVCAVNGTVVRLVGMGTCRVIAAQAGDANYNAATEVVQAFVVAPPVTAGAGVTGATPAGPAAADISTPAWVFAEAGTGKYQNAGFMPLTGHPKSPAVPPPAGMSFPMGLFDLVAVSGVPGSSFTVKLTYPTPLPPGTQYWKFGPTLSNATPHWYAYPGAVISGNTITLTVVDGQQGDDDLQANAIILDPGGPALLAVTAGGATAIPSLSEWGRIVLVLLMASLSWWVLRQRFPR</sequence>
<dbReference type="PANTHER" id="PTHR35580">
    <property type="entry name" value="CELL SURFACE GLYCOPROTEIN (S-LAYER PROTEIN)-LIKE PROTEIN"/>
    <property type="match status" value="1"/>
</dbReference>
<dbReference type="PANTHER" id="PTHR35580:SF1">
    <property type="entry name" value="PHYTASE-LIKE DOMAIN-CONTAINING PROTEIN"/>
    <property type="match status" value="1"/>
</dbReference>
<gene>
    <name evidence="5" type="ORF">CBY09_05595</name>
</gene>
<dbReference type="Pfam" id="PF18203">
    <property type="entry name" value="IPTL-CTERM"/>
    <property type="match status" value="1"/>
</dbReference>
<evidence type="ECO:0000259" key="3">
    <source>
        <dbReference type="Pfam" id="PF18203"/>
    </source>
</evidence>
<keyword evidence="1" id="KW-1133">Transmembrane helix</keyword>
<dbReference type="Proteomes" id="UP000215441">
    <property type="component" value="Unassembled WGS sequence"/>
</dbReference>
<dbReference type="InterPro" id="IPR053784">
    <property type="entry name" value="Choice_anch_U_dom"/>
</dbReference>
<evidence type="ECO:0000256" key="1">
    <source>
        <dbReference type="SAM" id="Phobius"/>
    </source>
</evidence>
<evidence type="ECO:0000313" key="6">
    <source>
        <dbReference type="Proteomes" id="UP000215441"/>
    </source>
</evidence>
<evidence type="ECO:0000256" key="2">
    <source>
        <dbReference type="SAM" id="SignalP"/>
    </source>
</evidence>
<dbReference type="InterPro" id="IPR057708">
    <property type="entry name" value="DUF7948"/>
</dbReference>
<proteinExistence type="predicted"/>
<dbReference type="Gene3D" id="2.60.40.10">
    <property type="entry name" value="Immunoglobulins"/>
    <property type="match status" value="1"/>
</dbReference>
<evidence type="ECO:0000313" key="5">
    <source>
        <dbReference type="EMBL" id="OYD51687.1"/>
    </source>
</evidence>
<dbReference type="SUPFAM" id="SSF63829">
    <property type="entry name" value="Calcium-dependent phosphotriesterase"/>
    <property type="match status" value="1"/>
</dbReference>
<dbReference type="NCBIfam" id="NF041766">
    <property type="entry name" value="choice_anch_U"/>
    <property type="match status" value="1"/>
</dbReference>
<organism evidence="5 6">
    <name type="scientific">Acidovorax kalamii</name>
    <dbReference type="NCBI Taxonomy" id="2004485"/>
    <lineage>
        <taxon>Bacteria</taxon>
        <taxon>Pseudomonadati</taxon>
        <taxon>Pseudomonadota</taxon>
        <taxon>Betaproteobacteria</taxon>
        <taxon>Burkholderiales</taxon>
        <taxon>Comamonadaceae</taxon>
        <taxon>Acidovorax</taxon>
    </lineage>
</organism>
<dbReference type="InterPro" id="IPR008964">
    <property type="entry name" value="Invasin/intimin_cell_adhesion"/>
</dbReference>
<dbReference type="InterPro" id="IPR026442">
    <property type="entry name" value="IPTL_CTERM"/>
</dbReference>
<feature type="domain" description="IPTL-CTERM protein sorting" evidence="3">
    <location>
        <begin position="1508"/>
        <end position="1536"/>
    </location>
</feature>
<dbReference type="EMBL" id="NOIG01000004">
    <property type="protein sequence ID" value="OYD51687.1"/>
    <property type="molecule type" value="Genomic_DNA"/>
</dbReference>
<evidence type="ECO:0000259" key="4">
    <source>
        <dbReference type="Pfam" id="PF25778"/>
    </source>
</evidence>
<feature type="domain" description="DUF7948" evidence="4">
    <location>
        <begin position="43"/>
        <end position="245"/>
    </location>
</feature>
<dbReference type="Pfam" id="PF25778">
    <property type="entry name" value="DUF7948"/>
    <property type="match status" value="1"/>
</dbReference>
<feature type="signal peptide" evidence="2">
    <location>
        <begin position="1"/>
        <end position="19"/>
    </location>
</feature>
<dbReference type="SUPFAM" id="SSF49373">
    <property type="entry name" value="Invasin/intimin cell-adhesion fragments"/>
    <property type="match status" value="1"/>
</dbReference>
<dbReference type="InterPro" id="IPR013783">
    <property type="entry name" value="Ig-like_fold"/>
</dbReference>
<name>A0A235ET16_9BURK</name>
<reference evidence="5 6" key="1">
    <citation type="submission" date="2017-07" db="EMBL/GenBank/DDBJ databases">
        <title>Acidovorax KNDSW TSA 6 genome sequence and assembly.</title>
        <authorList>
            <person name="Mayilraj S."/>
        </authorList>
    </citation>
    <scope>NUCLEOTIDE SEQUENCE [LARGE SCALE GENOMIC DNA]</scope>
    <source>
        <strain evidence="5 6">KNDSW-TSA6</strain>
    </source>
</reference>
<dbReference type="InterPro" id="IPR052918">
    <property type="entry name" value="Motility_Chemotaxis_Reg"/>
</dbReference>